<dbReference type="Pfam" id="PF00892">
    <property type="entry name" value="EamA"/>
    <property type="match status" value="2"/>
</dbReference>
<dbReference type="PANTHER" id="PTHR32322">
    <property type="entry name" value="INNER MEMBRANE TRANSPORTER"/>
    <property type="match status" value="1"/>
</dbReference>
<keyword evidence="5 6" id="KW-0472">Membrane</keyword>
<keyword evidence="3 6" id="KW-0812">Transmembrane</keyword>
<keyword evidence="8" id="KW-0614">Plasmid</keyword>
<dbReference type="Proteomes" id="UP000501408">
    <property type="component" value="Plasmid pM138.1"/>
</dbReference>
<feature type="transmembrane region" description="Helical" evidence="6">
    <location>
        <begin position="59"/>
        <end position="79"/>
    </location>
</feature>
<feature type="transmembrane region" description="Helical" evidence="6">
    <location>
        <begin position="85"/>
        <end position="104"/>
    </location>
</feature>
<protein>
    <submittedName>
        <fullName evidence="8">EamA family transporter</fullName>
    </submittedName>
</protein>
<organism evidence="8 9">
    <name type="scientific">Salinivibrio costicola</name>
    <name type="common">Vibrio costicola</name>
    <dbReference type="NCBI Taxonomy" id="51367"/>
    <lineage>
        <taxon>Bacteria</taxon>
        <taxon>Pseudomonadati</taxon>
        <taxon>Pseudomonadota</taxon>
        <taxon>Gammaproteobacteria</taxon>
        <taxon>Vibrionales</taxon>
        <taxon>Vibrionaceae</taxon>
        <taxon>Salinivibrio</taxon>
    </lineage>
</organism>
<feature type="domain" description="EamA" evidence="7">
    <location>
        <begin position="138"/>
        <end position="269"/>
    </location>
</feature>
<reference evidence="8 9" key="1">
    <citation type="submission" date="2020-03" db="EMBL/GenBank/DDBJ databases">
        <title>Genome mining reveals the biosynthetic pathways of PHA and ectoines of the halophilic strain Salinivibrio costicola M318 isolated from fermented shrimp paste.</title>
        <authorList>
            <person name="Doan T.V."/>
            <person name="Tran L.T."/>
            <person name="Trieu T.A."/>
            <person name="Nguyen Q.V."/>
            <person name="Quach T.N."/>
            <person name="Phi T.Q."/>
            <person name="Kumar S."/>
        </authorList>
    </citation>
    <scope>NUCLEOTIDE SEQUENCE [LARGE SCALE GENOMIC DNA]</scope>
    <source>
        <strain evidence="8 9">M318</strain>
        <plasmid evidence="8 9">pM138.1</plasmid>
    </source>
</reference>
<comment type="similarity">
    <text evidence="2">Belongs to the EamA transporter family.</text>
</comment>
<feature type="transmembrane region" description="Helical" evidence="6">
    <location>
        <begin position="28"/>
        <end position="47"/>
    </location>
</feature>
<evidence type="ECO:0000313" key="8">
    <source>
        <dbReference type="EMBL" id="QIR08012.1"/>
    </source>
</evidence>
<evidence type="ECO:0000256" key="1">
    <source>
        <dbReference type="ARBA" id="ARBA00004141"/>
    </source>
</evidence>
<evidence type="ECO:0000256" key="5">
    <source>
        <dbReference type="ARBA" id="ARBA00023136"/>
    </source>
</evidence>
<dbReference type="SUPFAM" id="SSF103481">
    <property type="entry name" value="Multidrug resistance efflux transporter EmrE"/>
    <property type="match status" value="2"/>
</dbReference>
<dbReference type="RefSeq" id="WP_167315461.1">
    <property type="nucleotide sequence ID" value="NZ_CP050268.1"/>
</dbReference>
<feature type="transmembrane region" description="Helical" evidence="6">
    <location>
        <begin position="253"/>
        <end position="271"/>
    </location>
</feature>
<evidence type="ECO:0000256" key="6">
    <source>
        <dbReference type="SAM" id="Phobius"/>
    </source>
</evidence>
<evidence type="ECO:0000256" key="3">
    <source>
        <dbReference type="ARBA" id="ARBA00022692"/>
    </source>
</evidence>
<dbReference type="InterPro" id="IPR050638">
    <property type="entry name" value="AA-Vitamin_Transporters"/>
</dbReference>
<evidence type="ECO:0000256" key="4">
    <source>
        <dbReference type="ARBA" id="ARBA00022989"/>
    </source>
</evidence>
<dbReference type="PANTHER" id="PTHR32322:SF2">
    <property type="entry name" value="EAMA DOMAIN-CONTAINING PROTEIN"/>
    <property type="match status" value="1"/>
</dbReference>
<keyword evidence="4 6" id="KW-1133">Transmembrane helix</keyword>
<dbReference type="InterPro" id="IPR000620">
    <property type="entry name" value="EamA_dom"/>
</dbReference>
<proteinExistence type="inferred from homology"/>
<feature type="transmembrane region" description="Helical" evidence="6">
    <location>
        <begin position="229"/>
        <end position="247"/>
    </location>
</feature>
<evidence type="ECO:0000313" key="9">
    <source>
        <dbReference type="Proteomes" id="UP000501408"/>
    </source>
</evidence>
<name>A0ABX6K9Q7_SALCS</name>
<accession>A0ABX6K9Q7</accession>
<evidence type="ECO:0000259" key="7">
    <source>
        <dbReference type="Pfam" id="PF00892"/>
    </source>
</evidence>
<feature type="transmembrane region" description="Helical" evidence="6">
    <location>
        <begin position="134"/>
        <end position="155"/>
    </location>
</feature>
<geneLocation type="plasmid" evidence="8 9">
    <name>pM138.1</name>
</geneLocation>
<feature type="domain" description="EamA" evidence="7">
    <location>
        <begin position="3"/>
        <end position="128"/>
    </location>
</feature>
<keyword evidence="9" id="KW-1185">Reference proteome</keyword>
<evidence type="ECO:0000256" key="2">
    <source>
        <dbReference type="ARBA" id="ARBA00007362"/>
    </source>
</evidence>
<gene>
    <name evidence="8" type="ORF">HBA18_16425</name>
</gene>
<comment type="subcellular location">
    <subcellularLocation>
        <location evidence="1">Membrane</location>
        <topology evidence="1">Multi-pass membrane protein</topology>
    </subcellularLocation>
</comment>
<feature type="transmembrane region" description="Helical" evidence="6">
    <location>
        <begin position="167"/>
        <end position="187"/>
    </location>
</feature>
<feature type="transmembrane region" description="Helical" evidence="6">
    <location>
        <begin position="193"/>
        <end position="217"/>
    </location>
</feature>
<dbReference type="EMBL" id="CP050268">
    <property type="protein sequence ID" value="QIR08012.1"/>
    <property type="molecule type" value="Genomic_DNA"/>
</dbReference>
<dbReference type="InterPro" id="IPR037185">
    <property type="entry name" value="EmrE-like"/>
</dbReference>
<sequence length="291" mass="31893">MHYLIAVLAPIFWGSTYSAVALFLADLSPYWMAVWRALPAGLLMLLISRRGLPLSVPRMLAVSFFNIAAFFLLLFVAAYRLPGAVAGTLGATLPLVLMLLQWLTEGKRPQLKMLMLALLGLAGVGLLLNPSTDIDWVGAGAMLAATVFVAQSTLWMKRWEAKDIFGLTAWQLVIGGVMLIPFAWLLAGPPQAISLHAVPGLIWVIVLNTAVGYWAYIRSITVLGPNRQSIIMFLNPLTAVTLGVLWVNETLQPMQWVGIGLILASLVWMKWSDRGVRPVVKQAVEPLPVNR</sequence>
<feature type="transmembrane region" description="Helical" evidence="6">
    <location>
        <begin position="111"/>
        <end position="128"/>
    </location>
</feature>